<dbReference type="PANTHER" id="PTHR14363:SF21">
    <property type="entry name" value="HEPARANASE-LIKE PROTEIN 1"/>
    <property type="match status" value="1"/>
</dbReference>
<evidence type="ECO:0000256" key="12">
    <source>
        <dbReference type="SAM" id="Phobius"/>
    </source>
</evidence>
<gene>
    <name evidence="13" type="ORF">H6P81_019487</name>
</gene>
<comment type="subcellular location">
    <subcellularLocation>
        <location evidence="9">Lysosome membrane</location>
        <topology evidence="9">Peripheral membrane protein</topology>
    </subcellularLocation>
    <subcellularLocation>
        <location evidence="1">Secreted</location>
    </subcellularLocation>
</comment>
<protein>
    <recommendedName>
        <fullName evidence="15">Heparanase-like protein 1</fullName>
    </recommendedName>
</protein>
<dbReference type="SUPFAM" id="SSF51445">
    <property type="entry name" value="(Trans)glycosidases"/>
    <property type="match status" value="1"/>
</dbReference>
<dbReference type="GO" id="GO:0005765">
    <property type="term" value="C:lysosomal membrane"/>
    <property type="evidence" value="ECO:0007669"/>
    <property type="project" value="UniProtKB-SubCell"/>
</dbReference>
<comment type="similarity">
    <text evidence="2">Belongs to the glycosyl hydrolase 79 family.</text>
</comment>
<feature type="transmembrane region" description="Helical" evidence="12">
    <location>
        <begin position="95"/>
        <end position="117"/>
    </location>
</feature>
<evidence type="ECO:0000313" key="13">
    <source>
        <dbReference type="EMBL" id="KAG9439322.1"/>
    </source>
</evidence>
<dbReference type="Gene3D" id="3.20.20.80">
    <property type="entry name" value="Glycosidases"/>
    <property type="match status" value="1"/>
</dbReference>
<keyword evidence="12" id="KW-0812">Transmembrane</keyword>
<dbReference type="AlphaFoldDB" id="A0AAV7DV07"/>
<evidence type="ECO:0000256" key="1">
    <source>
        <dbReference type="ARBA" id="ARBA00004613"/>
    </source>
</evidence>
<accession>A0AAV7DV07</accession>
<evidence type="ECO:0000256" key="10">
    <source>
        <dbReference type="ARBA" id="ARBA00055929"/>
    </source>
</evidence>
<feature type="region of interest" description="Disordered" evidence="11">
    <location>
        <begin position="1"/>
        <end position="38"/>
    </location>
</feature>
<sequence length="640" mass="71546">MDFSGLNPDVNGGVRRELKRVPKETEEGDSCYGSDNADPGSYGEISILTTSTECSEGLEAGGGRLPCFRKRSFPGKTGLFPVQEMWQSEKVLRQNFPFVMAFWMFLLLTLCFLPALFAQELVDEKIIVKGVTRIAETNNNFVCATLDWWPPEKCNYDQCPWGQASVLNLDLHHPFLANAIKAFKPLRIRIGGSLQDQVRYDDGTLGPLCHPFRKAADGLFGFSKGCLRMDRWDELNQLFKDTEVIVTFGLNALRGRHKIRNGVWEGPWNSSNAESLIKYTISKGYPVDSWEYGNELSGSGVGASVRAEQYGKDLVELKAILDELYKNTPEKPLLLAPGGFYDQQWYAKLLQVSGPGIVNVLTHHIYNLGPGSDPHLVEKILDPHHLNGIKETFRNLELTIQRHGPWTSAWVGESGGAYNSGGRRVSNTFVNSFWYLDQLGMSAKYGTKVYCRQSLIGGNYGLLNRTTFVPNPDYYSALLWHRLMGKDVLSVDFDGSPFLRVYAHCSKGKEGVTLLLLNLHNTTESRVTVYNDINIQIRTGETTKGERDSSFTRSIKKAVGWVGKKASENTQVRQEYHLTPMDGYLRSQTMLLNGTPLQLTEDGDIPSLDPIFVDSTSPISVAPWSIAFVSFPKFEAQACA</sequence>
<dbReference type="PANTHER" id="PTHR14363">
    <property type="entry name" value="HEPARANASE-RELATED"/>
    <property type="match status" value="1"/>
</dbReference>
<evidence type="ECO:0000256" key="11">
    <source>
        <dbReference type="SAM" id="MobiDB-lite"/>
    </source>
</evidence>
<dbReference type="GO" id="GO:0004566">
    <property type="term" value="F:beta-glucuronidase activity"/>
    <property type="evidence" value="ECO:0007669"/>
    <property type="project" value="TreeGrafter"/>
</dbReference>
<keyword evidence="4" id="KW-0732">Signal</keyword>
<dbReference type="Pfam" id="PF03662">
    <property type="entry name" value="Glyco_hydro_79n"/>
    <property type="match status" value="1"/>
</dbReference>
<feature type="compositionally biased region" description="Basic and acidic residues" evidence="11">
    <location>
        <begin position="14"/>
        <end position="25"/>
    </location>
</feature>
<keyword evidence="14" id="KW-1185">Reference proteome</keyword>
<evidence type="ECO:0000256" key="5">
    <source>
        <dbReference type="ARBA" id="ARBA00022801"/>
    </source>
</evidence>
<keyword evidence="3" id="KW-0964">Secreted</keyword>
<name>A0AAV7DV07_ARIFI</name>
<dbReference type="InterPro" id="IPR017853">
    <property type="entry name" value="GH"/>
</dbReference>
<evidence type="ECO:0000256" key="6">
    <source>
        <dbReference type="ARBA" id="ARBA00023136"/>
    </source>
</evidence>
<dbReference type="EMBL" id="JAINDJ010000008">
    <property type="protein sequence ID" value="KAG9439322.1"/>
    <property type="molecule type" value="Genomic_DNA"/>
</dbReference>
<proteinExistence type="inferred from homology"/>
<dbReference type="GO" id="GO:0009505">
    <property type="term" value="C:plant-type cell wall"/>
    <property type="evidence" value="ECO:0007669"/>
    <property type="project" value="TreeGrafter"/>
</dbReference>
<keyword evidence="12" id="KW-1133">Transmembrane helix</keyword>
<keyword evidence="6 12" id="KW-0472">Membrane</keyword>
<dbReference type="Proteomes" id="UP000825729">
    <property type="component" value="Unassembled WGS sequence"/>
</dbReference>
<evidence type="ECO:0008006" key="15">
    <source>
        <dbReference type="Google" id="ProtNLM"/>
    </source>
</evidence>
<organism evidence="13 14">
    <name type="scientific">Aristolochia fimbriata</name>
    <name type="common">White veined hardy Dutchman's pipe vine</name>
    <dbReference type="NCBI Taxonomy" id="158543"/>
    <lineage>
        <taxon>Eukaryota</taxon>
        <taxon>Viridiplantae</taxon>
        <taxon>Streptophyta</taxon>
        <taxon>Embryophyta</taxon>
        <taxon>Tracheophyta</taxon>
        <taxon>Spermatophyta</taxon>
        <taxon>Magnoliopsida</taxon>
        <taxon>Magnoliidae</taxon>
        <taxon>Piperales</taxon>
        <taxon>Aristolochiaceae</taxon>
        <taxon>Aristolochia</taxon>
    </lineage>
</organism>
<evidence type="ECO:0000256" key="9">
    <source>
        <dbReference type="ARBA" id="ARBA00023765"/>
    </source>
</evidence>
<dbReference type="GO" id="GO:0005576">
    <property type="term" value="C:extracellular region"/>
    <property type="evidence" value="ECO:0007669"/>
    <property type="project" value="UniProtKB-SubCell"/>
</dbReference>
<comment type="caution">
    <text evidence="13">The sequence shown here is derived from an EMBL/GenBank/DDBJ whole genome shotgun (WGS) entry which is preliminary data.</text>
</comment>
<evidence type="ECO:0000313" key="14">
    <source>
        <dbReference type="Proteomes" id="UP000825729"/>
    </source>
</evidence>
<keyword evidence="5" id="KW-0378">Hydrolase</keyword>
<evidence type="ECO:0000256" key="7">
    <source>
        <dbReference type="ARBA" id="ARBA00023180"/>
    </source>
</evidence>
<evidence type="ECO:0000256" key="2">
    <source>
        <dbReference type="ARBA" id="ARBA00009800"/>
    </source>
</evidence>
<keyword evidence="7" id="KW-0325">Glycoprotein</keyword>
<evidence type="ECO:0000256" key="4">
    <source>
        <dbReference type="ARBA" id="ARBA00022729"/>
    </source>
</evidence>
<evidence type="ECO:0000256" key="8">
    <source>
        <dbReference type="ARBA" id="ARBA00023228"/>
    </source>
</evidence>
<dbReference type="InterPro" id="IPR005199">
    <property type="entry name" value="Glyco_hydro_79"/>
</dbReference>
<evidence type="ECO:0000256" key="3">
    <source>
        <dbReference type="ARBA" id="ARBA00022525"/>
    </source>
</evidence>
<comment type="function">
    <text evidence="10">Endoglycosidase which is a cell surface and extracellular matrix-degrading enzyme. Cleaves heparan sulfate proteoglycans (HSPGs) into heparan sulfate side chains and core proteoglycans.</text>
</comment>
<reference evidence="13 14" key="1">
    <citation type="submission" date="2021-07" db="EMBL/GenBank/DDBJ databases">
        <title>The Aristolochia fimbriata genome: insights into angiosperm evolution, floral development and chemical biosynthesis.</title>
        <authorList>
            <person name="Jiao Y."/>
        </authorList>
    </citation>
    <scope>NUCLEOTIDE SEQUENCE [LARGE SCALE GENOMIC DNA]</scope>
    <source>
        <strain evidence="13">IBCAS-2021</strain>
        <tissue evidence="13">Leaf</tissue>
    </source>
</reference>
<keyword evidence="8" id="KW-0458">Lysosome</keyword>
<dbReference type="FunFam" id="3.20.20.80:FF:000023">
    <property type="entry name" value="heparanase-like protein 3"/>
    <property type="match status" value="1"/>
</dbReference>